<dbReference type="EMBL" id="CAJNOQ010008713">
    <property type="protein sequence ID" value="CAF1204599.1"/>
    <property type="molecule type" value="Genomic_DNA"/>
</dbReference>
<comment type="caution">
    <text evidence="3">The sequence shown here is derived from an EMBL/GenBank/DDBJ whole genome shotgun (WGS) entry which is preliminary data.</text>
</comment>
<dbReference type="EMBL" id="CAJOBA010009865">
    <property type="protein sequence ID" value="CAF3861262.1"/>
    <property type="molecule type" value="Genomic_DNA"/>
</dbReference>
<evidence type="ECO:0008006" key="7">
    <source>
        <dbReference type="Google" id="ProtNLM"/>
    </source>
</evidence>
<dbReference type="Proteomes" id="UP000677228">
    <property type="component" value="Unassembled WGS sequence"/>
</dbReference>
<gene>
    <name evidence="3" type="ORF">GPM918_LOCUS23897</name>
    <name evidence="2" type="ORF">OVA965_LOCUS19234</name>
    <name evidence="5" type="ORF">SRO942_LOCUS23896</name>
    <name evidence="4" type="ORF">TMI583_LOCUS19249</name>
</gene>
<dbReference type="SUPFAM" id="SSF47459">
    <property type="entry name" value="HLH, helix-loop-helix DNA-binding domain"/>
    <property type="match status" value="1"/>
</dbReference>
<evidence type="ECO:0000256" key="1">
    <source>
        <dbReference type="SAM" id="MobiDB-lite"/>
    </source>
</evidence>
<accession>A0A814WPZ1</accession>
<feature type="compositionally biased region" description="Low complexity" evidence="1">
    <location>
        <begin position="1"/>
        <end position="17"/>
    </location>
</feature>
<proteinExistence type="predicted"/>
<dbReference type="Gene3D" id="4.10.280.10">
    <property type="entry name" value="Helix-loop-helix DNA-binding domain"/>
    <property type="match status" value="1"/>
</dbReference>
<feature type="compositionally biased region" description="Polar residues" evidence="1">
    <location>
        <begin position="99"/>
        <end position="110"/>
    </location>
</feature>
<dbReference type="AlphaFoldDB" id="A0A814WPZ1"/>
<evidence type="ECO:0000313" key="4">
    <source>
        <dbReference type="EMBL" id="CAF3861262.1"/>
    </source>
</evidence>
<dbReference type="InterPro" id="IPR036638">
    <property type="entry name" value="HLH_DNA-bd_sf"/>
</dbReference>
<protein>
    <recommendedName>
        <fullName evidence="7">BHLH domain-containing protein</fullName>
    </recommendedName>
</protein>
<keyword evidence="6" id="KW-1185">Reference proteome</keyword>
<dbReference type="GO" id="GO:0046983">
    <property type="term" value="F:protein dimerization activity"/>
    <property type="evidence" value="ECO:0007669"/>
    <property type="project" value="InterPro"/>
</dbReference>
<sequence>MKKTTTTTPSTSSSSTSNLTKKELRKLKSLLPTLQRKSSTSPIEIVMETIRYIRELEEQLVDRFIETDFNRSNVNSIVHHTESNQSDCSDTSSSSSSDITNTVLQSSSAHLTERTLRDIGNSE</sequence>
<feature type="region of interest" description="Disordered" evidence="1">
    <location>
        <begin position="80"/>
        <end position="123"/>
    </location>
</feature>
<feature type="compositionally biased region" description="Low complexity" evidence="1">
    <location>
        <begin position="83"/>
        <end position="98"/>
    </location>
</feature>
<reference evidence="3" key="1">
    <citation type="submission" date="2021-02" db="EMBL/GenBank/DDBJ databases">
        <authorList>
            <person name="Nowell W R."/>
        </authorList>
    </citation>
    <scope>NUCLEOTIDE SEQUENCE</scope>
</reference>
<dbReference type="OrthoDB" id="10047910at2759"/>
<dbReference type="Proteomes" id="UP000681722">
    <property type="component" value="Unassembled WGS sequence"/>
</dbReference>
<dbReference type="Proteomes" id="UP000663829">
    <property type="component" value="Unassembled WGS sequence"/>
</dbReference>
<evidence type="ECO:0000313" key="3">
    <source>
        <dbReference type="EMBL" id="CAF1204599.1"/>
    </source>
</evidence>
<dbReference type="EMBL" id="CAJNOK010009844">
    <property type="protein sequence ID" value="CAF1099785.1"/>
    <property type="molecule type" value="Genomic_DNA"/>
</dbReference>
<dbReference type="Proteomes" id="UP000682733">
    <property type="component" value="Unassembled WGS sequence"/>
</dbReference>
<evidence type="ECO:0000313" key="2">
    <source>
        <dbReference type="EMBL" id="CAF1099785.1"/>
    </source>
</evidence>
<evidence type="ECO:0000313" key="6">
    <source>
        <dbReference type="Proteomes" id="UP000663829"/>
    </source>
</evidence>
<organism evidence="3 6">
    <name type="scientific">Didymodactylos carnosus</name>
    <dbReference type="NCBI Taxonomy" id="1234261"/>
    <lineage>
        <taxon>Eukaryota</taxon>
        <taxon>Metazoa</taxon>
        <taxon>Spiralia</taxon>
        <taxon>Gnathifera</taxon>
        <taxon>Rotifera</taxon>
        <taxon>Eurotatoria</taxon>
        <taxon>Bdelloidea</taxon>
        <taxon>Philodinida</taxon>
        <taxon>Philodinidae</taxon>
        <taxon>Didymodactylos</taxon>
    </lineage>
</organism>
<name>A0A814WPZ1_9BILA</name>
<evidence type="ECO:0000313" key="5">
    <source>
        <dbReference type="EMBL" id="CAF3968922.1"/>
    </source>
</evidence>
<feature type="region of interest" description="Disordered" evidence="1">
    <location>
        <begin position="1"/>
        <end position="23"/>
    </location>
</feature>
<dbReference type="EMBL" id="CAJOBC010008714">
    <property type="protein sequence ID" value="CAF3968922.1"/>
    <property type="molecule type" value="Genomic_DNA"/>
</dbReference>